<sequence>MAKIIAISNQKGGVGKTTTSINLASGLGYLGKKVLLVDFDPQGNATQGIGASDANSKLSVYNLIMEDYEVNQIKKKIQNPPLDIVPANISLAGADLQMAQYDTGKEELLKVKLDKVRDQYDFIIIDCPPSLGLLNTNALTAADSVIIPVQCEYYALEGLMQLLLTIRLVQQLFNEKLEIEGVVLTMFDARTKLSLEVQQEVRKHFKEKVYKSFIPRNVRLSESPSRGMSIFEYDVRCEGAKAYAGLAAEVEKANREEKE</sequence>
<dbReference type="Proteomes" id="UP001230220">
    <property type="component" value="Unassembled WGS sequence"/>
</dbReference>
<evidence type="ECO:0000313" key="2">
    <source>
        <dbReference type="EMBL" id="MDQ0361303.1"/>
    </source>
</evidence>
<dbReference type="InterPro" id="IPR050678">
    <property type="entry name" value="DNA_Partitioning_ATPase"/>
</dbReference>
<dbReference type="RefSeq" id="WP_307407911.1">
    <property type="nucleotide sequence ID" value="NZ_JAUSUR010000003.1"/>
</dbReference>
<dbReference type="SUPFAM" id="SSF52540">
    <property type="entry name" value="P-loop containing nucleoside triphosphate hydrolases"/>
    <property type="match status" value="1"/>
</dbReference>
<comment type="caution">
    <text evidence="2">The sequence shown here is derived from an EMBL/GenBank/DDBJ whole genome shotgun (WGS) entry which is preliminary data.</text>
</comment>
<proteinExistence type="predicted"/>
<reference evidence="2 3" key="1">
    <citation type="submission" date="2023-07" db="EMBL/GenBank/DDBJ databases">
        <title>Genomic Encyclopedia of Type Strains, Phase IV (KMG-IV): sequencing the most valuable type-strain genomes for metagenomic binning, comparative biology and taxonomic classification.</title>
        <authorList>
            <person name="Goeker M."/>
        </authorList>
    </citation>
    <scope>NUCLEOTIDE SEQUENCE [LARGE SCALE GENOMIC DNA]</scope>
    <source>
        <strain evidence="2 3">DSM 16784</strain>
    </source>
</reference>
<protein>
    <submittedName>
        <fullName evidence="2">Chromosome partitioning protein</fullName>
    </submittedName>
</protein>
<evidence type="ECO:0000313" key="3">
    <source>
        <dbReference type="Proteomes" id="UP001230220"/>
    </source>
</evidence>
<keyword evidence="3" id="KW-1185">Reference proteome</keyword>
<dbReference type="InterPro" id="IPR025669">
    <property type="entry name" value="AAA_dom"/>
</dbReference>
<dbReference type="PANTHER" id="PTHR13696:SF52">
    <property type="entry name" value="PARA FAMILY PROTEIN CT_582"/>
    <property type="match status" value="1"/>
</dbReference>
<organism evidence="2 3">
    <name type="scientific">Breznakia pachnodae</name>
    <dbReference type="NCBI Taxonomy" id="265178"/>
    <lineage>
        <taxon>Bacteria</taxon>
        <taxon>Bacillati</taxon>
        <taxon>Bacillota</taxon>
        <taxon>Erysipelotrichia</taxon>
        <taxon>Erysipelotrichales</taxon>
        <taxon>Erysipelotrichaceae</taxon>
        <taxon>Breznakia</taxon>
    </lineage>
</organism>
<dbReference type="InterPro" id="IPR027417">
    <property type="entry name" value="P-loop_NTPase"/>
</dbReference>
<accession>A0ABU0E332</accession>
<name>A0ABU0E332_9FIRM</name>
<dbReference type="Pfam" id="PF13614">
    <property type="entry name" value="AAA_31"/>
    <property type="match status" value="1"/>
</dbReference>
<gene>
    <name evidence="2" type="ORF">J2S15_002050</name>
</gene>
<evidence type="ECO:0000259" key="1">
    <source>
        <dbReference type="Pfam" id="PF13614"/>
    </source>
</evidence>
<dbReference type="CDD" id="cd02042">
    <property type="entry name" value="ParAB_family"/>
    <property type="match status" value="1"/>
</dbReference>
<dbReference type="EMBL" id="JAUSUR010000003">
    <property type="protein sequence ID" value="MDQ0361303.1"/>
    <property type="molecule type" value="Genomic_DNA"/>
</dbReference>
<feature type="domain" description="AAA" evidence="1">
    <location>
        <begin position="2"/>
        <end position="179"/>
    </location>
</feature>
<dbReference type="Gene3D" id="3.40.50.300">
    <property type="entry name" value="P-loop containing nucleotide triphosphate hydrolases"/>
    <property type="match status" value="1"/>
</dbReference>
<dbReference type="PANTHER" id="PTHR13696">
    <property type="entry name" value="P-LOOP CONTAINING NUCLEOSIDE TRIPHOSPHATE HYDROLASE"/>
    <property type="match status" value="1"/>
</dbReference>
<dbReference type="PIRSF" id="PIRSF009320">
    <property type="entry name" value="Nuc_binding_HP_1000"/>
    <property type="match status" value="1"/>
</dbReference>